<keyword evidence="5" id="KW-0406">Ion transport</keyword>
<dbReference type="GO" id="GO:0015459">
    <property type="term" value="F:potassium channel regulator activity"/>
    <property type="evidence" value="ECO:0007669"/>
    <property type="project" value="TreeGrafter"/>
</dbReference>
<protein>
    <submittedName>
        <fullName evidence="11">Uncharacterized protein</fullName>
    </submittedName>
</protein>
<organism evidence="11 12">
    <name type="scientific">Paralvinella palmiformis</name>
    <dbReference type="NCBI Taxonomy" id="53620"/>
    <lineage>
        <taxon>Eukaryota</taxon>
        <taxon>Metazoa</taxon>
        <taxon>Spiralia</taxon>
        <taxon>Lophotrochozoa</taxon>
        <taxon>Annelida</taxon>
        <taxon>Polychaeta</taxon>
        <taxon>Sedentaria</taxon>
        <taxon>Canalipalpata</taxon>
        <taxon>Terebellida</taxon>
        <taxon>Terebelliformia</taxon>
        <taxon>Alvinellidae</taxon>
        <taxon>Paralvinella</taxon>
    </lineage>
</organism>
<evidence type="ECO:0000256" key="8">
    <source>
        <dbReference type="ARBA" id="ARBA00023303"/>
    </source>
</evidence>
<evidence type="ECO:0000256" key="3">
    <source>
        <dbReference type="ARBA" id="ARBA00022692"/>
    </source>
</evidence>
<evidence type="ECO:0000256" key="5">
    <source>
        <dbReference type="ARBA" id="ARBA00023065"/>
    </source>
</evidence>
<feature type="transmembrane region" description="Helical" evidence="10">
    <location>
        <begin position="125"/>
        <end position="142"/>
    </location>
</feature>
<proteinExistence type="predicted"/>
<keyword evidence="7" id="KW-0325">Glycoprotein</keyword>
<evidence type="ECO:0000256" key="7">
    <source>
        <dbReference type="ARBA" id="ARBA00023180"/>
    </source>
</evidence>
<evidence type="ECO:0000256" key="9">
    <source>
        <dbReference type="SAM" id="MobiDB-lite"/>
    </source>
</evidence>
<keyword evidence="3 10" id="KW-0812">Transmembrane</keyword>
<name>A0AAD9JF63_9ANNE</name>
<dbReference type="PANTHER" id="PTHR10258:SF8">
    <property type="entry name" value="CALCIUM-ACTIVATED POTASSIUM CHANNEL BK ALPHA SUBUNIT DOMAIN-CONTAINING PROTEIN"/>
    <property type="match status" value="1"/>
</dbReference>
<keyword evidence="2" id="KW-0813">Transport</keyword>
<dbReference type="InterPro" id="IPR003930">
    <property type="entry name" value="K_chnl_Ca-activ_BK_bsu"/>
</dbReference>
<reference evidence="11" key="1">
    <citation type="journal article" date="2023" name="Mol. Biol. Evol.">
        <title>Third-Generation Sequencing Reveals the Adaptive Role of the Epigenome in Three Deep-Sea Polychaetes.</title>
        <authorList>
            <person name="Perez M."/>
            <person name="Aroh O."/>
            <person name="Sun Y."/>
            <person name="Lan Y."/>
            <person name="Juniper S.K."/>
            <person name="Young C.R."/>
            <person name="Angers B."/>
            <person name="Qian P.Y."/>
        </authorList>
    </citation>
    <scope>NUCLEOTIDE SEQUENCE</scope>
    <source>
        <strain evidence="11">P08H-3</strain>
    </source>
</reference>
<feature type="compositionally biased region" description="Polar residues" evidence="9">
    <location>
        <begin position="299"/>
        <end position="310"/>
    </location>
</feature>
<sequence>MPAGGISPIRKRTQCDVPSALYGAGAGMMVESKGQHVSLYFMTFVCPLASGGLEPLNNTMTELESLARTCLKFYEDNKKAVADFARPWRNHQKAGSSFSCFYNTKDHRTIIVAKMHTKSDVIHSMLWPGLVIVVCGVIFLRLEMKRRGMGFCDINQMPGVPGSGPTKPTVVRNGDSGPQVQAHGQPEVKRTLLRVDNDGKAENVECLLLKSPTGGLSNSMPGLDKLKPVTVADGKRKPSRPAIVGPWSEVDDPRGSSLSVDGLRLQRIRSAEDGTAPSSNPLLLPTLLPTRRTDGSKTDCASSFTGSQGSKVMGLETPV</sequence>
<evidence type="ECO:0000256" key="10">
    <source>
        <dbReference type="SAM" id="Phobius"/>
    </source>
</evidence>
<gene>
    <name evidence="11" type="ORF">LSH36_350g02006</name>
</gene>
<feature type="region of interest" description="Disordered" evidence="9">
    <location>
        <begin position="232"/>
        <end position="258"/>
    </location>
</feature>
<feature type="region of interest" description="Disordered" evidence="9">
    <location>
        <begin position="270"/>
        <end position="319"/>
    </location>
</feature>
<keyword evidence="12" id="KW-1185">Reference proteome</keyword>
<evidence type="ECO:0000313" key="11">
    <source>
        <dbReference type="EMBL" id="KAK2151799.1"/>
    </source>
</evidence>
<dbReference type="EMBL" id="JAODUP010000350">
    <property type="protein sequence ID" value="KAK2151799.1"/>
    <property type="molecule type" value="Genomic_DNA"/>
</dbReference>
<accession>A0AAD9JF63</accession>
<dbReference type="PANTHER" id="PTHR10258">
    <property type="entry name" value="CALCIUM-ACTIVATED POTASSIUM CHANNEL SUBUNIT BETA"/>
    <property type="match status" value="1"/>
</dbReference>
<comment type="subcellular location">
    <subcellularLocation>
        <location evidence="1">Membrane</location>
        <topology evidence="1">Multi-pass membrane protein</topology>
    </subcellularLocation>
</comment>
<keyword evidence="6 10" id="KW-0472">Membrane</keyword>
<evidence type="ECO:0000256" key="6">
    <source>
        <dbReference type="ARBA" id="ARBA00023136"/>
    </source>
</evidence>
<keyword evidence="8" id="KW-0407">Ion channel</keyword>
<keyword evidence="4 10" id="KW-1133">Transmembrane helix</keyword>
<dbReference type="GO" id="GO:0008076">
    <property type="term" value="C:voltage-gated potassium channel complex"/>
    <property type="evidence" value="ECO:0007669"/>
    <property type="project" value="TreeGrafter"/>
</dbReference>
<evidence type="ECO:0000256" key="4">
    <source>
        <dbReference type="ARBA" id="ARBA00022989"/>
    </source>
</evidence>
<dbReference type="GO" id="GO:0015269">
    <property type="term" value="F:calcium-activated potassium channel activity"/>
    <property type="evidence" value="ECO:0007669"/>
    <property type="project" value="InterPro"/>
</dbReference>
<evidence type="ECO:0000313" key="12">
    <source>
        <dbReference type="Proteomes" id="UP001208570"/>
    </source>
</evidence>
<dbReference type="GO" id="GO:0005513">
    <property type="term" value="P:detection of calcium ion"/>
    <property type="evidence" value="ECO:0007669"/>
    <property type="project" value="TreeGrafter"/>
</dbReference>
<evidence type="ECO:0000256" key="2">
    <source>
        <dbReference type="ARBA" id="ARBA00022448"/>
    </source>
</evidence>
<dbReference type="Pfam" id="PF03185">
    <property type="entry name" value="CaKB"/>
    <property type="match status" value="1"/>
</dbReference>
<feature type="compositionally biased region" description="Low complexity" evidence="9">
    <location>
        <begin position="281"/>
        <end position="290"/>
    </location>
</feature>
<evidence type="ECO:0000256" key="1">
    <source>
        <dbReference type="ARBA" id="ARBA00004141"/>
    </source>
</evidence>
<dbReference type="AlphaFoldDB" id="A0AAD9JF63"/>
<comment type="caution">
    <text evidence="11">The sequence shown here is derived from an EMBL/GenBank/DDBJ whole genome shotgun (WGS) entry which is preliminary data.</text>
</comment>
<dbReference type="Proteomes" id="UP001208570">
    <property type="component" value="Unassembled WGS sequence"/>
</dbReference>